<keyword evidence="3" id="KW-1185">Reference proteome</keyword>
<proteinExistence type="predicted"/>
<evidence type="ECO:0000313" key="2">
    <source>
        <dbReference type="EMBL" id="OBZ91002.1"/>
    </source>
</evidence>
<comment type="caution">
    <text evidence="2">The sequence shown here is derived from an EMBL/GenBank/DDBJ whole genome shotgun (WGS) entry which is preliminary data.</text>
</comment>
<keyword evidence="1" id="KW-0472">Membrane</keyword>
<feature type="transmembrane region" description="Helical" evidence="1">
    <location>
        <begin position="31"/>
        <end position="54"/>
    </location>
</feature>
<sequence length="237" mass="27393">MSLIQINGYSIRFVLDEKYVELAPKDLIEDIYGVALIWMLIPGSLILLLLAPLLMNTTIHEEFETPLTEYYSLCGYHIASKEKMPYQKYHQESFQFFSQLPSLKTSDINQFARASIARYLNHELISDYYGKDCWLSKSKFQVYVKKQKATYEISNRLFHGSKKYDKDNIVGSKQKNDFKWVSSPPENHDAKSRMPIIAYGNATFSSSMRGEVVAPTKRITQAIRKLANTMAKLNLFM</sequence>
<dbReference type="EMBL" id="LUGH01000025">
    <property type="protein sequence ID" value="OBZ91002.1"/>
    <property type="molecule type" value="Genomic_DNA"/>
</dbReference>
<dbReference type="InParanoid" id="A0A1C7NPF9"/>
<reference evidence="2 3" key="1">
    <citation type="submission" date="2016-03" db="EMBL/GenBank/DDBJ databases">
        <title>Choanephora cucurbitarum.</title>
        <authorList>
            <person name="Min B."/>
            <person name="Park H."/>
            <person name="Park J.-H."/>
            <person name="Shin H.-D."/>
            <person name="Choi I.-G."/>
        </authorList>
    </citation>
    <scope>NUCLEOTIDE SEQUENCE [LARGE SCALE GENOMIC DNA]</scope>
    <source>
        <strain evidence="2 3">KUS-F28377</strain>
    </source>
</reference>
<accession>A0A1C7NPF9</accession>
<keyword evidence="1" id="KW-0812">Transmembrane</keyword>
<dbReference type="OrthoDB" id="2220517at2759"/>
<protein>
    <submittedName>
        <fullName evidence="2">Uncharacterized protein</fullName>
    </submittedName>
</protein>
<organism evidence="2 3">
    <name type="scientific">Choanephora cucurbitarum</name>
    <dbReference type="NCBI Taxonomy" id="101091"/>
    <lineage>
        <taxon>Eukaryota</taxon>
        <taxon>Fungi</taxon>
        <taxon>Fungi incertae sedis</taxon>
        <taxon>Mucoromycota</taxon>
        <taxon>Mucoromycotina</taxon>
        <taxon>Mucoromycetes</taxon>
        <taxon>Mucorales</taxon>
        <taxon>Mucorineae</taxon>
        <taxon>Choanephoraceae</taxon>
        <taxon>Choanephoroideae</taxon>
        <taxon>Choanephora</taxon>
    </lineage>
</organism>
<gene>
    <name evidence="2" type="ORF">A0J61_00931</name>
</gene>
<evidence type="ECO:0000256" key="1">
    <source>
        <dbReference type="SAM" id="Phobius"/>
    </source>
</evidence>
<name>A0A1C7NPF9_9FUNG</name>
<keyword evidence="1" id="KW-1133">Transmembrane helix</keyword>
<dbReference type="Proteomes" id="UP000093000">
    <property type="component" value="Unassembled WGS sequence"/>
</dbReference>
<dbReference type="AlphaFoldDB" id="A0A1C7NPF9"/>
<evidence type="ECO:0000313" key="3">
    <source>
        <dbReference type="Proteomes" id="UP000093000"/>
    </source>
</evidence>